<keyword evidence="9" id="KW-1185">Reference proteome</keyword>
<comment type="catalytic activity">
    <reaction evidence="1 5">
        <text>[protein]-peptidylproline (omega=180) = [protein]-peptidylproline (omega=0)</text>
        <dbReference type="Rhea" id="RHEA:16237"/>
        <dbReference type="Rhea" id="RHEA-COMP:10747"/>
        <dbReference type="Rhea" id="RHEA-COMP:10748"/>
        <dbReference type="ChEBI" id="CHEBI:83833"/>
        <dbReference type="ChEBI" id="CHEBI:83834"/>
        <dbReference type="EC" id="5.2.1.8"/>
    </reaction>
</comment>
<dbReference type="PANTHER" id="PTHR43811:SF19">
    <property type="entry name" value="39 KDA FK506-BINDING NUCLEAR PROTEIN"/>
    <property type="match status" value="1"/>
</dbReference>
<sequence length="193" mass="19966">MSISAIVVLVLSCGVVSGLRLPAASMAAPAAQSMSRRSVLSTAATFGFAGLVSNAGVSHADEGSTPSGLKYTVVKSGKGGTPVTGDLIAIRFKCSLQKTGQVIDNILDNPEPYYYRTGSGQVLPAVEEAVKLMKSGDVWNLTVPPELGFGTAGRSSSPGKPRVAGDAILDFVLELVAVPGKDEEMIEELGIRE</sequence>
<comment type="caution">
    <text evidence="8">The sequence shown here is derived from an EMBL/GenBank/DDBJ whole genome shotgun (WGS) entry which is preliminary data.</text>
</comment>
<gene>
    <name evidence="8" type="ORF">Ctob_014481</name>
</gene>
<evidence type="ECO:0000313" key="9">
    <source>
        <dbReference type="Proteomes" id="UP000037460"/>
    </source>
</evidence>
<dbReference type="PROSITE" id="PS50059">
    <property type="entry name" value="FKBP_PPIASE"/>
    <property type="match status" value="1"/>
</dbReference>
<organism evidence="8 9">
    <name type="scientific">Chrysochromulina tobinii</name>
    <dbReference type="NCBI Taxonomy" id="1460289"/>
    <lineage>
        <taxon>Eukaryota</taxon>
        <taxon>Haptista</taxon>
        <taxon>Haptophyta</taxon>
        <taxon>Prymnesiophyceae</taxon>
        <taxon>Prymnesiales</taxon>
        <taxon>Chrysochromulinaceae</taxon>
        <taxon>Chrysochromulina</taxon>
    </lineage>
</organism>
<evidence type="ECO:0000256" key="3">
    <source>
        <dbReference type="ARBA" id="ARBA00023110"/>
    </source>
</evidence>
<dbReference type="PANTHER" id="PTHR43811">
    <property type="entry name" value="FKBP-TYPE PEPTIDYL-PROLYL CIS-TRANS ISOMERASE FKPA"/>
    <property type="match status" value="1"/>
</dbReference>
<accession>A0A0M0K1P1</accession>
<feature type="signal peptide" evidence="6">
    <location>
        <begin position="1"/>
        <end position="18"/>
    </location>
</feature>
<keyword evidence="4 5" id="KW-0413">Isomerase</keyword>
<feature type="domain" description="PPIase FKBP-type" evidence="7">
    <location>
        <begin position="85"/>
        <end position="179"/>
    </location>
</feature>
<feature type="chain" id="PRO_5005602395" description="peptidylprolyl isomerase" evidence="6">
    <location>
        <begin position="19"/>
        <end position="193"/>
    </location>
</feature>
<dbReference type="Proteomes" id="UP000037460">
    <property type="component" value="Unassembled WGS sequence"/>
</dbReference>
<evidence type="ECO:0000256" key="4">
    <source>
        <dbReference type="ARBA" id="ARBA00023235"/>
    </source>
</evidence>
<dbReference type="GO" id="GO:0003755">
    <property type="term" value="F:peptidyl-prolyl cis-trans isomerase activity"/>
    <property type="evidence" value="ECO:0007669"/>
    <property type="project" value="UniProtKB-KW"/>
</dbReference>
<dbReference type="SUPFAM" id="SSF54534">
    <property type="entry name" value="FKBP-like"/>
    <property type="match status" value="1"/>
</dbReference>
<evidence type="ECO:0000256" key="5">
    <source>
        <dbReference type="PROSITE-ProRule" id="PRU00277"/>
    </source>
</evidence>
<dbReference type="AlphaFoldDB" id="A0A0M0K1P1"/>
<evidence type="ECO:0000256" key="2">
    <source>
        <dbReference type="ARBA" id="ARBA00013194"/>
    </source>
</evidence>
<evidence type="ECO:0000313" key="8">
    <source>
        <dbReference type="EMBL" id="KOO32730.1"/>
    </source>
</evidence>
<dbReference type="InterPro" id="IPR046357">
    <property type="entry name" value="PPIase_dom_sf"/>
</dbReference>
<name>A0A0M0K1P1_9EUKA</name>
<dbReference type="Pfam" id="PF00254">
    <property type="entry name" value="FKBP_C"/>
    <property type="match status" value="1"/>
</dbReference>
<dbReference type="EC" id="5.2.1.8" evidence="2 5"/>
<dbReference type="EMBL" id="JWZX01001697">
    <property type="protein sequence ID" value="KOO32730.1"/>
    <property type="molecule type" value="Genomic_DNA"/>
</dbReference>
<dbReference type="Gene3D" id="3.10.50.40">
    <property type="match status" value="1"/>
</dbReference>
<evidence type="ECO:0000259" key="7">
    <source>
        <dbReference type="PROSITE" id="PS50059"/>
    </source>
</evidence>
<proteinExistence type="predicted"/>
<dbReference type="OrthoDB" id="77911at2759"/>
<keyword evidence="3 5" id="KW-0697">Rotamase</keyword>
<reference evidence="9" key="1">
    <citation type="journal article" date="2015" name="PLoS Genet.">
        <title>Genome Sequence and Transcriptome Analyses of Chrysochromulina tobin: Metabolic Tools for Enhanced Algal Fitness in the Prominent Order Prymnesiales (Haptophyceae).</title>
        <authorList>
            <person name="Hovde B.T."/>
            <person name="Deodato C.R."/>
            <person name="Hunsperger H.M."/>
            <person name="Ryken S.A."/>
            <person name="Yost W."/>
            <person name="Jha R.K."/>
            <person name="Patterson J."/>
            <person name="Monnat R.J. Jr."/>
            <person name="Barlow S.B."/>
            <person name="Starkenburg S.R."/>
            <person name="Cattolico R.A."/>
        </authorList>
    </citation>
    <scope>NUCLEOTIDE SEQUENCE</scope>
    <source>
        <strain evidence="9">CCMP291</strain>
    </source>
</reference>
<protein>
    <recommendedName>
        <fullName evidence="2 5">peptidylprolyl isomerase</fullName>
        <ecNumber evidence="2 5">5.2.1.8</ecNumber>
    </recommendedName>
</protein>
<dbReference type="InterPro" id="IPR001179">
    <property type="entry name" value="PPIase_FKBP_dom"/>
</dbReference>
<evidence type="ECO:0000256" key="6">
    <source>
        <dbReference type="SAM" id="SignalP"/>
    </source>
</evidence>
<keyword evidence="6" id="KW-0732">Signal</keyword>
<evidence type="ECO:0000256" key="1">
    <source>
        <dbReference type="ARBA" id="ARBA00000971"/>
    </source>
</evidence>